<keyword evidence="3 6" id="KW-0808">Transferase</keyword>
<evidence type="ECO:0000313" key="6">
    <source>
        <dbReference type="EMBL" id="SUB84821.1"/>
    </source>
</evidence>
<dbReference type="InterPro" id="IPR001091">
    <property type="entry name" value="RM_Methyltransferase"/>
</dbReference>
<dbReference type="PROSITE" id="PS00092">
    <property type="entry name" value="N6_MTASE"/>
    <property type="match status" value="1"/>
</dbReference>
<dbReference type="InterPro" id="IPR002052">
    <property type="entry name" value="DNA_methylase_N6_adenine_CS"/>
</dbReference>
<dbReference type="PRINTS" id="PR00508">
    <property type="entry name" value="S21N4MTFRASE"/>
</dbReference>
<dbReference type="EC" id="2.1.1.-" evidence="4"/>
<dbReference type="InterPro" id="IPR029063">
    <property type="entry name" value="SAM-dependent_MTases_sf"/>
</dbReference>
<sequence>MDLNKWEKSVICADSKDIIKKIPDNSIDFILTDPPYNIGKFSTGNIPLPGRSEINNDVANWDHIDFNPEEWAEEFCRIIKPTGNIFIFTSYNQLGRWYNCLDKKFDTTNFMIWHKTNPAPKIFKAGFLNSCEMIFTCWNKHHTWNFISQKEMHNFIETPICMRPERLSAPKHPAQKPIKVLEKLIKIASNENDIIFDPFMGVGSIGVAAMRLKRKFIGVEIEENYFQAAKKRINNELQMRNEHCDYEILSETQMVKESTPNTNDRYIQKKNATLNTTLQSWIENIERESTE</sequence>
<evidence type="ECO:0000259" key="5">
    <source>
        <dbReference type="Pfam" id="PF01555"/>
    </source>
</evidence>
<dbReference type="Gene3D" id="3.40.50.150">
    <property type="entry name" value="Vaccinia Virus protein VP39"/>
    <property type="match status" value="1"/>
</dbReference>
<dbReference type="GO" id="GO:0008170">
    <property type="term" value="F:N-methyltransferase activity"/>
    <property type="evidence" value="ECO:0007669"/>
    <property type="project" value="InterPro"/>
</dbReference>
<dbReference type="Proteomes" id="UP000254072">
    <property type="component" value="Unassembled WGS sequence"/>
</dbReference>
<protein>
    <recommendedName>
        <fullName evidence="4">Methyltransferase</fullName>
        <ecNumber evidence="4">2.1.1.-</ecNumber>
    </recommendedName>
</protein>
<reference evidence="6 7" key="1">
    <citation type="submission" date="2018-06" db="EMBL/GenBank/DDBJ databases">
        <authorList>
            <consortium name="Pathogen Informatics"/>
            <person name="Doyle S."/>
        </authorList>
    </citation>
    <scope>NUCLEOTIDE SEQUENCE [LARGE SCALE GENOMIC DNA]</scope>
    <source>
        <strain evidence="6 7">NCTC11157</strain>
    </source>
</reference>
<evidence type="ECO:0000313" key="7">
    <source>
        <dbReference type="Proteomes" id="UP000254072"/>
    </source>
</evidence>
<evidence type="ECO:0000256" key="1">
    <source>
        <dbReference type="ARBA" id="ARBA00006594"/>
    </source>
</evidence>
<dbReference type="PANTHER" id="PTHR13370">
    <property type="entry name" value="RNA METHYLASE-RELATED"/>
    <property type="match status" value="1"/>
</dbReference>
<dbReference type="Pfam" id="PF01555">
    <property type="entry name" value="N6_N4_Mtase"/>
    <property type="match status" value="1"/>
</dbReference>
<organism evidence="6 7">
    <name type="scientific">Prevotella disiens</name>
    <dbReference type="NCBI Taxonomy" id="28130"/>
    <lineage>
        <taxon>Bacteria</taxon>
        <taxon>Pseudomonadati</taxon>
        <taxon>Bacteroidota</taxon>
        <taxon>Bacteroidia</taxon>
        <taxon>Bacteroidales</taxon>
        <taxon>Prevotellaceae</taxon>
        <taxon>Prevotella</taxon>
    </lineage>
</organism>
<evidence type="ECO:0000256" key="2">
    <source>
        <dbReference type="ARBA" id="ARBA00022603"/>
    </source>
</evidence>
<dbReference type="EMBL" id="UGTL01000001">
    <property type="protein sequence ID" value="SUB84821.1"/>
    <property type="molecule type" value="Genomic_DNA"/>
</dbReference>
<evidence type="ECO:0000256" key="4">
    <source>
        <dbReference type="RuleBase" id="RU362026"/>
    </source>
</evidence>
<evidence type="ECO:0000256" key="3">
    <source>
        <dbReference type="ARBA" id="ARBA00022679"/>
    </source>
</evidence>
<dbReference type="InterPro" id="IPR002941">
    <property type="entry name" value="DNA_methylase_N4/N6"/>
</dbReference>
<dbReference type="AlphaFoldDB" id="A0A379DXM4"/>
<dbReference type="PANTHER" id="PTHR13370:SF3">
    <property type="entry name" value="TRNA (GUANINE(10)-N2)-METHYLTRANSFERASE HOMOLOG"/>
    <property type="match status" value="1"/>
</dbReference>
<dbReference type="GO" id="GO:0003677">
    <property type="term" value="F:DNA binding"/>
    <property type="evidence" value="ECO:0007669"/>
    <property type="project" value="InterPro"/>
</dbReference>
<gene>
    <name evidence="6" type="primary">dpnA_1</name>
    <name evidence="6" type="ORF">NCTC11157_00540</name>
</gene>
<dbReference type="OrthoDB" id="9800801at2"/>
<dbReference type="SUPFAM" id="SSF53335">
    <property type="entry name" value="S-adenosyl-L-methionine-dependent methyltransferases"/>
    <property type="match status" value="1"/>
</dbReference>
<dbReference type="GeneID" id="91081793"/>
<dbReference type="RefSeq" id="WP_021668103.1">
    <property type="nucleotide sequence ID" value="NZ_UGTL01000001.1"/>
</dbReference>
<feature type="domain" description="DNA methylase N-4/N-6" evidence="5">
    <location>
        <begin position="27"/>
        <end position="231"/>
    </location>
</feature>
<name>A0A379DXM4_9BACT</name>
<keyword evidence="2 6" id="KW-0489">Methyltransferase</keyword>
<dbReference type="REBASE" id="408992">
    <property type="entry name" value="M.Pdi11157ORF540P"/>
</dbReference>
<dbReference type="GO" id="GO:0005737">
    <property type="term" value="C:cytoplasm"/>
    <property type="evidence" value="ECO:0007669"/>
    <property type="project" value="TreeGrafter"/>
</dbReference>
<accession>A0A379DXM4</accession>
<comment type="similarity">
    <text evidence="1 4">Belongs to the N(4)/N(6)-methyltransferase family.</text>
</comment>
<proteinExistence type="inferred from homology"/>
<dbReference type="GO" id="GO:0032259">
    <property type="term" value="P:methylation"/>
    <property type="evidence" value="ECO:0007669"/>
    <property type="project" value="UniProtKB-KW"/>
</dbReference>